<gene>
    <name evidence="1" type="ORF">JD78_00348</name>
</gene>
<reference evidence="1 2" key="1">
    <citation type="submission" date="2019-07" db="EMBL/GenBank/DDBJ databases">
        <title>R&amp;d 2014.</title>
        <authorList>
            <person name="Klenk H.-P."/>
        </authorList>
    </citation>
    <scope>NUCLEOTIDE SEQUENCE [LARGE SCALE GENOMIC DNA]</scope>
    <source>
        <strain evidence="1 2">DSM 45764</strain>
    </source>
</reference>
<evidence type="ECO:0000313" key="1">
    <source>
        <dbReference type="EMBL" id="TWH71848.1"/>
    </source>
</evidence>
<keyword evidence="2" id="KW-1185">Reference proteome</keyword>
<dbReference type="OrthoDB" id="4764243at2"/>
<dbReference type="Proteomes" id="UP000321490">
    <property type="component" value="Unassembled WGS sequence"/>
</dbReference>
<protein>
    <submittedName>
        <fullName evidence="1">T4 beta protein</fullName>
    </submittedName>
</protein>
<organism evidence="1 2">
    <name type="scientific">Modestobacter roseus</name>
    <dbReference type="NCBI Taxonomy" id="1181884"/>
    <lineage>
        <taxon>Bacteria</taxon>
        <taxon>Bacillati</taxon>
        <taxon>Actinomycetota</taxon>
        <taxon>Actinomycetes</taxon>
        <taxon>Geodermatophilales</taxon>
        <taxon>Geodermatophilaceae</taxon>
        <taxon>Modestobacter</taxon>
    </lineage>
</organism>
<dbReference type="Pfam" id="PF14350">
    <property type="entry name" value="Beta_protein"/>
    <property type="match status" value="1"/>
</dbReference>
<comment type="caution">
    <text evidence="1">The sequence shown here is derived from an EMBL/GenBank/DDBJ whole genome shotgun (WGS) entry which is preliminary data.</text>
</comment>
<dbReference type="EMBL" id="VLKF01000001">
    <property type="protein sequence ID" value="TWH71848.1"/>
    <property type="molecule type" value="Genomic_DNA"/>
</dbReference>
<dbReference type="AlphaFoldDB" id="A0A562ILS4"/>
<accession>A0A562ILS4</accession>
<name>A0A562ILS4_9ACTN</name>
<dbReference type="RefSeq" id="WP_153362416.1">
    <property type="nucleotide sequence ID" value="NZ_JABGDC010000247.1"/>
</dbReference>
<evidence type="ECO:0000313" key="2">
    <source>
        <dbReference type="Proteomes" id="UP000321490"/>
    </source>
</evidence>
<sequence>MVATGAVDSTSYVAILKCKQAELHAVAATVSPNLVPLFEVRDPEANARSIVRAWQLSGQDIWVHPLNLDGFDPTTWVGKISNAFSLLRSGNVSAVPVVTIDDDAGVLSTMATVAATDSRGVVLRLEAEDVLTTSAAGLAAEVSGVMSALSVTESEVDLVLDVGLVRDSTASRIATAESALRSVPNLTGWRSCTVAFSAFPESVGDVVQKNSVVQVARNDAQAYRALVARGPGRELTYGDYAVGVPTYADIAWSPIPSIRYTTDDTWAVHRAESRTNPSPQYVALAGDLVREPYFRGSGYSSGDAYLEAVASGVDGPGNATTYLRSAISHHLAVVLDRLATHGVP</sequence>
<proteinExistence type="predicted"/>
<dbReference type="InterPro" id="IPR025683">
    <property type="entry name" value="Protein_beta"/>
</dbReference>